<dbReference type="Pfam" id="PF13499">
    <property type="entry name" value="EF-hand_7"/>
    <property type="match status" value="1"/>
</dbReference>
<dbReference type="PANTHER" id="PTHR23104:SF1">
    <property type="entry name" value="EF-HAND DOMAIN-CONTAINING PROTEIN"/>
    <property type="match status" value="1"/>
</dbReference>
<dbReference type="PROSITE" id="PS00018">
    <property type="entry name" value="EF_HAND_1"/>
    <property type="match status" value="1"/>
</dbReference>
<gene>
    <name evidence="7" type="ORF">LSH36_17g02030</name>
</gene>
<dbReference type="GO" id="GO:0005509">
    <property type="term" value="F:calcium ion binding"/>
    <property type="evidence" value="ECO:0007669"/>
    <property type="project" value="InterPro"/>
</dbReference>
<dbReference type="PANTHER" id="PTHR23104">
    <property type="entry name" value="MULTIPLE COAGULATION FACTOR DEFICIENCY PROTEIN 2 NEURAL STEM CELL DERIVED NEURONAL SURVIVAL PROTEIN"/>
    <property type="match status" value="1"/>
</dbReference>
<evidence type="ECO:0000259" key="6">
    <source>
        <dbReference type="Pfam" id="PF13499"/>
    </source>
</evidence>
<dbReference type="InterPro" id="IPR011992">
    <property type="entry name" value="EF-hand-dom_pair"/>
</dbReference>
<keyword evidence="8" id="KW-1185">Reference proteome</keyword>
<dbReference type="EMBL" id="JAODUP010000017">
    <property type="protein sequence ID" value="KAK2168362.1"/>
    <property type="molecule type" value="Genomic_DNA"/>
</dbReference>
<proteinExistence type="predicted"/>
<feature type="region of interest" description="Disordered" evidence="4">
    <location>
        <begin position="112"/>
        <end position="136"/>
    </location>
</feature>
<keyword evidence="1 5" id="KW-0732">Signal</keyword>
<protein>
    <recommendedName>
        <fullName evidence="6">EF-hand domain-containing protein</fullName>
    </recommendedName>
</protein>
<evidence type="ECO:0000256" key="1">
    <source>
        <dbReference type="ARBA" id="ARBA00022729"/>
    </source>
</evidence>
<sequence>MGFPGPRMENILDVILVLFLSVWTYDVISGHGAHKTHANVGEKPANFHDDSVVQDKDHIGEHLEGIANLNVSEMSPSELEFHYFKLHDFDNNSMLDGLEIFQALTHLMPYEELDPPKVNPKGRTHKEIEEDQRDEETKYFTEIVDSVLQEDDLNNDGYLTYTEYLIARHRAEYARQQEDDNKKVHNVKTET</sequence>
<feature type="signal peptide" evidence="5">
    <location>
        <begin position="1"/>
        <end position="24"/>
    </location>
</feature>
<evidence type="ECO:0000313" key="8">
    <source>
        <dbReference type="Proteomes" id="UP001208570"/>
    </source>
</evidence>
<comment type="caution">
    <text evidence="7">The sequence shown here is derived from an EMBL/GenBank/DDBJ whole genome shotgun (WGS) entry which is preliminary data.</text>
</comment>
<dbReference type="InterPro" id="IPR002048">
    <property type="entry name" value="EF_hand_dom"/>
</dbReference>
<evidence type="ECO:0000256" key="2">
    <source>
        <dbReference type="ARBA" id="ARBA00022737"/>
    </source>
</evidence>
<keyword evidence="3" id="KW-0106">Calcium</keyword>
<evidence type="ECO:0000256" key="3">
    <source>
        <dbReference type="ARBA" id="ARBA00022837"/>
    </source>
</evidence>
<dbReference type="Gene3D" id="1.10.238.10">
    <property type="entry name" value="EF-hand"/>
    <property type="match status" value="1"/>
</dbReference>
<accession>A0AAD9KC14</accession>
<evidence type="ECO:0000256" key="5">
    <source>
        <dbReference type="SAM" id="SignalP"/>
    </source>
</evidence>
<dbReference type="Proteomes" id="UP001208570">
    <property type="component" value="Unassembled WGS sequence"/>
</dbReference>
<feature type="domain" description="EF-hand" evidence="6">
    <location>
        <begin position="82"/>
        <end position="166"/>
    </location>
</feature>
<dbReference type="AlphaFoldDB" id="A0AAD9KC14"/>
<dbReference type="SUPFAM" id="SSF47473">
    <property type="entry name" value="EF-hand"/>
    <property type="match status" value="1"/>
</dbReference>
<evidence type="ECO:0000256" key="4">
    <source>
        <dbReference type="SAM" id="MobiDB-lite"/>
    </source>
</evidence>
<evidence type="ECO:0000313" key="7">
    <source>
        <dbReference type="EMBL" id="KAK2168362.1"/>
    </source>
</evidence>
<organism evidence="7 8">
    <name type="scientific">Paralvinella palmiformis</name>
    <dbReference type="NCBI Taxonomy" id="53620"/>
    <lineage>
        <taxon>Eukaryota</taxon>
        <taxon>Metazoa</taxon>
        <taxon>Spiralia</taxon>
        <taxon>Lophotrochozoa</taxon>
        <taxon>Annelida</taxon>
        <taxon>Polychaeta</taxon>
        <taxon>Sedentaria</taxon>
        <taxon>Canalipalpata</taxon>
        <taxon>Terebellida</taxon>
        <taxon>Terebelliformia</taxon>
        <taxon>Alvinellidae</taxon>
        <taxon>Paralvinella</taxon>
    </lineage>
</organism>
<name>A0AAD9KC14_9ANNE</name>
<reference evidence="7" key="1">
    <citation type="journal article" date="2023" name="Mol. Biol. Evol.">
        <title>Third-Generation Sequencing Reveals the Adaptive Role of the Epigenome in Three Deep-Sea Polychaetes.</title>
        <authorList>
            <person name="Perez M."/>
            <person name="Aroh O."/>
            <person name="Sun Y."/>
            <person name="Lan Y."/>
            <person name="Juniper S.K."/>
            <person name="Young C.R."/>
            <person name="Angers B."/>
            <person name="Qian P.Y."/>
        </authorList>
    </citation>
    <scope>NUCLEOTIDE SEQUENCE</scope>
    <source>
        <strain evidence="7">P08H-3</strain>
    </source>
</reference>
<feature type="chain" id="PRO_5042154420" description="EF-hand domain-containing protein" evidence="5">
    <location>
        <begin position="25"/>
        <end position="191"/>
    </location>
</feature>
<dbReference type="InterPro" id="IPR018247">
    <property type="entry name" value="EF_Hand_1_Ca_BS"/>
</dbReference>
<keyword evidence="2" id="KW-0677">Repeat</keyword>
<dbReference type="InterPro" id="IPR052110">
    <property type="entry name" value="MCFD2-like"/>
</dbReference>